<accession>A0A0V0HBN6</accession>
<dbReference type="AlphaFoldDB" id="A0A0V0HBN6"/>
<proteinExistence type="predicted"/>
<name>A0A0V0HBN6_SOLCH</name>
<organism evidence="1">
    <name type="scientific">Solanum chacoense</name>
    <name type="common">Chaco potato</name>
    <dbReference type="NCBI Taxonomy" id="4108"/>
    <lineage>
        <taxon>Eukaryota</taxon>
        <taxon>Viridiplantae</taxon>
        <taxon>Streptophyta</taxon>
        <taxon>Embryophyta</taxon>
        <taxon>Tracheophyta</taxon>
        <taxon>Spermatophyta</taxon>
        <taxon>Magnoliopsida</taxon>
        <taxon>eudicotyledons</taxon>
        <taxon>Gunneridae</taxon>
        <taxon>Pentapetalae</taxon>
        <taxon>asterids</taxon>
        <taxon>lamiids</taxon>
        <taxon>Solanales</taxon>
        <taxon>Solanaceae</taxon>
        <taxon>Solanoideae</taxon>
        <taxon>Solaneae</taxon>
        <taxon>Solanum</taxon>
    </lineage>
</organism>
<dbReference type="EMBL" id="GEDG01022107">
    <property type="protein sequence ID" value="JAP17775.1"/>
    <property type="molecule type" value="Transcribed_RNA"/>
</dbReference>
<reference evidence="1" key="1">
    <citation type="submission" date="2015-12" db="EMBL/GenBank/DDBJ databases">
        <title>Gene expression during late stages of embryo sac development: a critical building block for successful pollen-pistil interactions.</title>
        <authorList>
            <person name="Liu Y."/>
            <person name="Joly V."/>
            <person name="Sabar M."/>
            <person name="Matton D.P."/>
        </authorList>
    </citation>
    <scope>NUCLEOTIDE SEQUENCE</scope>
</reference>
<sequence>MCKEIDLGHIQPQRLAHMGRIVQEHIRRSITPSKSNVGFLHSPTCPDLVNLSVDNIVWGPTSVN</sequence>
<protein>
    <submittedName>
        <fullName evidence="1">Putative ovule protein</fullName>
    </submittedName>
</protein>
<evidence type="ECO:0000313" key="1">
    <source>
        <dbReference type="EMBL" id="JAP17775.1"/>
    </source>
</evidence>